<sequence length="511" mass="55434">TLIFDFLAFVRPAKDELDALEKLGNPGWSWDTTIKYMRNSEHFDPVPFSSEDAGCYCPHRPSIYALKGPIAKSFPPLVTKLHPVVLDTLSNIGLPHNPDNSQCAPVGTLLVPTSVDSKTSTRSYAASAYFAPNASRPNFLVLTEAYATKIRLEKMAGGAYRSTGVEFTKDNSSAITGAKKEVILAAGSFQTPQLLELSGIGRQDILQSLGLPCLIDLPGGGENLQDHSLTPTIMELSKEVESIEVLYSDEGLKAQQELYGQATGILAGIPSATFAFIPGKVFGSNQDLKKWEDLCKIDGSAPEVFSNTPTSVKKGIQKQYEIMRGWIDNENHPLGQLLNINSHLPIPGLTVDPSKRYTTFLCAYTHPLSRGNVHCASADPKAPPAIQQNYLSNPADLDILAKILSFMCRAYRTPPLADWISKAVIPPFAGDERIDPEALGEYVRSTLSMVHHPVGMAAMLPIEDGGVVDSRLLVYGTTNLRVVRPTAQCVDSIPDKSAHVDCSIIPLVSTC</sequence>
<evidence type="ECO:0000256" key="2">
    <source>
        <dbReference type="ARBA" id="ARBA00010790"/>
    </source>
</evidence>
<keyword evidence="4" id="KW-0732">Signal</keyword>
<evidence type="ECO:0000256" key="4">
    <source>
        <dbReference type="ARBA" id="ARBA00022729"/>
    </source>
</evidence>
<gene>
    <name evidence="8" type="ORF">OE88DRAFT_1639853</name>
</gene>
<keyword evidence="6" id="KW-0560">Oxidoreductase</keyword>
<keyword evidence="3" id="KW-0285">Flavoprotein</keyword>
<dbReference type="PANTHER" id="PTHR11552:SF201">
    <property type="entry name" value="GLUCOSE-METHANOL-CHOLINE OXIDOREDUCTASE N-TERMINAL DOMAIN-CONTAINING PROTEIN"/>
    <property type="match status" value="1"/>
</dbReference>
<evidence type="ECO:0000256" key="6">
    <source>
        <dbReference type="ARBA" id="ARBA00023002"/>
    </source>
</evidence>
<dbReference type="InterPro" id="IPR027424">
    <property type="entry name" value="Glucose_Oxidase_domain_2"/>
</dbReference>
<dbReference type="InterPro" id="IPR000172">
    <property type="entry name" value="GMC_OxRdtase_N"/>
</dbReference>
<protein>
    <submittedName>
        <fullName evidence="8">FAD-linked reductase</fullName>
    </submittedName>
</protein>
<evidence type="ECO:0000256" key="5">
    <source>
        <dbReference type="ARBA" id="ARBA00022827"/>
    </source>
</evidence>
<evidence type="ECO:0000256" key="3">
    <source>
        <dbReference type="ARBA" id="ARBA00022630"/>
    </source>
</evidence>
<keyword evidence="5" id="KW-0274">FAD</keyword>
<dbReference type="Gene3D" id="3.50.50.60">
    <property type="entry name" value="FAD/NAD(P)-binding domain"/>
    <property type="match status" value="1"/>
</dbReference>
<dbReference type="Gene3D" id="3.30.560.10">
    <property type="entry name" value="Glucose Oxidase, domain 3"/>
    <property type="match status" value="1"/>
</dbReference>
<evidence type="ECO:0000259" key="7">
    <source>
        <dbReference type="PROSITE" id="PS00624"/>
    </source>
</evidence>
<dbReference type="SUPFAM" id="SSF54373">
    <property type="entry name" value="FAD-linked reductases, C-terminal domain"/>
    <property type="match status" value="1"/>
</dbReference>
<dbReference type="Proteomes" id="UP000305948">
    <property type="component" value="Unassembled WGS sequence"/>
</dbReference>
<evidence type="ECO:0000313" key="9">
    <source>
        <dbReference type="Proteomes" id="UP000305948"/>
    </source>
</evidence>
<feature type="domain" description="Glucose-methanol-choline oxidoreductase N-terminal" evidence="7">
    <location>
        <begin position="187"/>
        <end position="201"/>
    </location>
</feature>
<keyword evidence="9" id="KW-1185">Reference proteome</keyword>
<dbReference type="PIRSF" id="PIRSF000137">
    <property type="entry name" value="Alcohol_oxidase"/>
    <property type="match status" value="1"/>
</dbReference>
<dbReference type="GO" id="GO:0016614">
    <property type="term" value="F:oxidoreductase activity, acting on CH-OH group of donors"/>
    <property type="evidence" value="ECO:0007669"/>
    <property type="project" value="InterPro"/>
</dbReference>
<dbReference type="AlphaFoldDB" id="A0A5C3MJL6"/>
<comment type="cofactor">
    <cofactor evidence="1">
        <name>FAD</name>
        <dbReference type="ChEBI" id="CHEBI:57692"/>
    </cofactor>
</comment>
<dbReference type="Gene3D" id="4.10.450.10">
    <property type="entry name" value="Glucose Oxidase, domain 2"/>
    <property type="match status" value="1"/>
</dbReference>
<dbReference type="InterPro" id="IPR007867">
    <property type="entry name" value="GMC_OxRtase_C"/>
</dbReference>
<dbReference type="Pfam" id="PF05199">
    <property type="entry name" value="GMC_oxred_C"/>
    <property type="match status" value="1"/>
</dbReference>
<dbReference type="InterPro" id="IPR036188">
    <property type="entry name" value="FAD/NAD-bd_sf"/>
</dbReference>
<dbReference type="InterPro" id="IPR012132">
    <property type="entry name" value="GMC_OxRdtase"/>
</dbReference>
<dbReference type="PANTHER" id="PTHR11552">
    <property type="entry name" value="GLUCOSE-METHANOL-CHOLINE GMC OXIDOREDUCTASE"/>
    <property type="match status" value="1"/>
</dbReference>
<dbReference type="EMBL" id="ML213542">
    <property type="protein sequence ID" value="TFK45484.1"/>
    <property type="molecule type" value="Genomic_DNA"/>
</dbReference>
<dbReference type="STRING" id="5364.A0A5C3MJL6"/>
<dbReference type="SUPFAM" id="SSF51905">
    <property type="entry name" value="FAD/NAD(P)-binding domain"/>
    <property type="match status" value="1"/>
</dbReference>
<reference evidence="8 9" key="1">
    <citation type="journal article" date="2019" name="Nat. Ecol. Evol.">
        <title>Megaphylogeny resolves global patterns of mushroom evolution.</title>
        <authorList>
            <person name="Varga T."/>
            <person name="Krizsan K."/>
            <person name="Foldi C."/>
            <person name="Dima B."/>
            <person name="Sanchez-Garcia M."/>
            <person name="Sanchez-Ramirez S."/>
            <person name="Szollosi G.J."/>
            <person name="Szarkandi J.G."/>
            <person name="Papp V."/>
            <person name="Albert L."/>
            <person name="Andreopoulos W."/>
            <person name="Angelini C."/>
            <person name="Antonin V."/>
            <person name="Barry K.W."/>
            <person name="Bougher N.L."/>
            <person name="Buchanan P."/>
            <person name="Buyck B."/>
            <person name="Bense V."/>
            <person name="Catcheside P."/>
            <person name="Chovatia M."/>
            <person name="Cooper J."/>
            <person name="Damon W."/>
            <person name="Desjardin D."/>
            <person name="Finy P."/>
            <person name="Geml J."/>
            <person name="Haridas S."/>
            <person name="Hughes K."/>
            <person name="Justo A."/>
            <person name="Karasinski D."/>
            <person name="Kautmanova I."/>
            <person name="Kiss B."/>
            <person name="Kocsube S."/>
            <person name="Kotiranta H."/>
            <person name="LaButti K.M."/>
            <person name="Lechner B.E."/>
            <person name="Liimatainen K."/>
            <person name="Lipzen A."/>
            <person name="Lukacs Z."/>
            <person name="Mihaltcheva S."/>
            <person name="Morgado L.N."/>
            <person name="Niskanen T."/>
            <person name="Noordeloos M.E."/>
            <person name="Ohm R.A."/>
            <person name="Ortiz-Santana B."/>
            <person name="Ovrebo C."/>
            <person name="Racz N."/>
            <person name="Riley R."/>
            <person name="Savchenko A."/>
            <person name="Shiryaev A."/>
            <person name="Soop K."/>
            <person name="Spirin V."/>
            <person name="Szebenyi C."/>
            <person name="Tomsovsky M."/>
            <person name="Tulloss R.E."/>
            <person name="Uehling J."/>
            <person name="Grigoriev I.V."/>
            <person name="Vagvolgyi C."/>
            <person name="Papp T."/>
            <person name="Martin F.M."/>
            <person name="Miettinen O."/>
            <person name="Hibbett D.S."/>
            <person name="Nagy L.G."/>
        </authorList>
    </citation>
    <scope>NUCLEOTIDE SEQUENCE [LARGE SCALE GENOMIC DNA]</scope>
    <source>
        <strain evidence="8 9">OMC1185</strain>
    </source>
</reference>
<feature type="non-terminal residue" evidence="8">
    <location>
        <position position="1"/>
    </location>
</feature>
<dbReference type="PROSITE" id="PS00624">
    <property type="entry name" value="GMC_OXRED_2"/>
    <property type="match status" value="1"/>
</dbReference>
<evidence type="ECO:0000313" key="8">
    <source>
        <dbReference type="EMBL" id="TFK45484.1"/>
    </source>
</evidence>
<dbReference type="Pfam" id="PF00732">
    <property type="entry name" value="GMC_oxred_N"/>
    <property type="match status" value="1"/>
</dbReference>
<accession>A0A5C3MJL6</accession>
<dbReference type="GO" id="GO:0050660">
    <property type="term" value="F:flavin adenine dinucleotide binding"/>
    <property type="evidence" value="ECO:0007669"/>
    <property type="project" value="InterPro"/>
</dbReference>
<name>A0A5C3MJL6_9AGAM</name>
<organism evidence="8 9">
    <name type="scientific">Heliocybe sulcata</name>
    <dbReference type="NCBI Taxonomy" id="5364"/>
    <lineage>
        <taxon>Eukaryota</taxon>
        <taxon>Fungi</taxon>
        <taxon>Dikarya</taxon>
        <taxon>Basidiomycota</taxon>
        <taxon>Agaricomycotina</taxon>
        <taxon>Agaricomycetes</taxon>
        <taxon>Gloeophyllales</taxon>
        <taxon>Gloeophyllaceae</taxon>
        <taxon>Heliocybe</taxon>
    </lineage>
</organism>
<comment type="similarity">
    <text evidence="2">Belongs to the GMC oxidoreductase family.</text>
</comment>
<evidence type="ECO:0000256" key="1">
    <source>
        <dbReference type="ARBA" id="ARBA00001974"/>
    </source>
</evidence>
<proteinExistence type="inferred from homology"/>
<dbReference type="OrthoDB" id="269227at2759"/>